<keyword evidence="4 6" id="KW-1133">Transmembrane helix</keyword>
<dbReference type="PRINTS" id="PR00259">
    <property type="entry name" value="TMFOUR"/>
</dbReference>
<dbReference type="GO" id="GO:0005886">
    <property type="term" value="C:plasma membrane"/>
    <property type="evidence" value="ECO:0007669"/>
    <property type="project" value="TreeGrafter"/>
</dbReference>
<dbReference type="InterPro" id="IPR000301">
    <property type="entry name" value="Tetraspanin_animals"/>
</dbReference>
<dbReference type="RefSeq" id="XP_030749696.1">
    <property type="nucleotide sequence ID" value="XM_030893836.1"/>
</dbReference>
<reference evidence="8" key="1">
    <citation type="submission" date="2025-08" db="UniProtKB">
        <authorList>
            <consortium name="RefSeq"/>
        </authorList>
    </citation>
    <scope>IDENTIFICATION</scope>
    <source>
        <tissue evidence="8">Gonads</tissue>
    </source>
</reference>
<evidence type="ECO:0000313" key="8">
    <source>
        <dbReference type="RefSeq" id="XP_030749696.1"/>
    </source>
</evidence>
<dbReference type="Proteomes" id="UP000504635">
    <property type="component" value="Unplaced"/>
</dbReference>
<keyword evidence="7" id="KW-1185">Reference proteome</keyword>
<gene>
    <name evidence="8" type="primary">LOC115877588</name>
</gene>
<keyword evidence="3 6" id="KW-0812">Transmembrane</keyword>
<evidence type="ECO:0000256" key="2">
    <source>
        <dbReference type="ARBA" id="ARBA00006840"/>
    </source>
</evidence>
<sequence length="262" mass="28953">MVYDCGSCMVKYVLCAFNFIIFVTGSVVLGVGIWLLVDKNSFIALIKIIPVENIEQFTSAGVIEQASYILVAVGAFMFLVSFLGYCGALKESRCMLTLYGILLIAILLLEIAAGVLAFTYKSKAEDETKNIMKASIEKYYNSTDHKDAVTVAWDALQISLRCCGVDDYTDYQDNKAWKEQDNIIPPSCCALNSENQVLDPTCTTTPTLSNSYYKTGCYQKIIEWIMANLNIIILTAGVLGLIEVLGILFAFCLTKSISAYEK</sequence>
<dbReference type="InterPro" id="IPR018499">
    <property type="entry name" value="Tetraspanin/Peripherin"/>
</dbReference>
<dbReference type="OrthoDB" id="6134317at2759"/>
<dbReference type="KEGG" id="soy:115877588"/>
<dbReference type="PANTHER" id="PTHR19282:SF552">
    <property type="entry name" value="TETRASPANIN"/>
    <property type="match status" value="1"/>
</dbReference>
<evidence type="ECO:0000313" key="7">
    <source>
        <dbReference type="Proteomes" id="UP000504635"/>
    </source>
</evidence>
<dbReference type="FunCoup" id="A0A6J2XEX6">
    <property type="interactions" value="240"/>
</dbReference>
<dbReference type="SUPFAM" id="SSF48652">
    <property type="entry name" value="Tetraspanin"/>
    <property type="match status" value="1"/>
</dbReference>
<protein>
    <recommendedName>
        <fullName evidence="6">Tetraspanin</fullName>
    </recommendedName>
</protein>
<dbReference type="InParanoid" id="A0A6J2XEX6"/>
<organism evidence="7 8">
    <name type="scientific">Sitophilus oryzae</name>
    <name type="common">Rice weevil</name>
    <name type="synonym">Curculio oryzae</name>
    <dbReference type="NCBI Taxonomy" id="7048"/>
    <lineage>
        <taxon>Eukaryota</taxon>
        <taxon>Metazoa</taxon>
        <taxon>Ecdysozoa</taxon>
        <taxon>Arthropoda</taxon>
        <taxon>Hexapoda</taxon>
        <taxon>Insecta</taxon>
        <taxon>Pterygota</taxon>
        <taxon>Neoptera</taxon>
        <taxon>Endopterygota</taxon>
        <taxon>Coleoptera</taxon>
        <taxon>Polyphaga</taxon>
        <taxon>Cucujiformia</taxon>
        <taxon>Curculionidae</taxon>
        <taxon>Dryophthorinae</taxon>
        <taxon>Sitophilus</taxon>
    </lineage>
</organism>
<name>A0A6J2XEX6_SITOR</name>
<feature type="transmembrane region" description="Helical" evidence="6">
    <location>
        <begin position="66"/>
        <end position="86"/>
    </location>
</feature>
<dbReference type="AlphaFoldDB" id="A0A6J2XEX6"/>
<evidence type="ECO:0000256" key="6">
    <source>
        <dbReference type="RuleBase" id="RU361218"/>
    </source>
</evidence>
<evidence type="ECO:0000256" key="3">
    <source>
        <dbReference type="ARBA" id="ARBA00022692"/>
    </source>
</evidence>
<dbReference type="Gene3D" id="1.10.1450.10">
    <property type="entry name" value="Tetraspanin"/>
    <property type="match status" value="1"/>
</dbReference>
<evidence type="ECO:0000256" key="5">
    <source>
        <dbReference type="ARBA" id="ARBA00023136"/>
    </source>
</evidence>
<keyword evidence="5 6" id="KW-0472">Membrane</keyword>
<feature type="transmembrane region" description="Helical" evidence="6">
    <location>
        <begin position="12"/>
        <end position="37"/>
    </location>
</feature>
<dbReference type="PIRSF" id="PIRSF002419">
    <property type="entry name" value="Tetraspanin"/>
    <property type="match status" value="1"/>
</dbReference>
<evidence type="ECO:0000256" key="4">
    <source>
        <dbReference type="ARBA" id="ARBA00022989"/>
    </source>
</evidence>
<feature type="transmembrane region" description="Helical" evidence="6">
    <location>
        <begin position="231"/>
        <end position="253"/>
    </location>
</feature>
<dbReference type="InterPro" id="IPR018503">
    <property type="entry name" value="Tetraspanin_CS"/>
</dbReference>
<dbReference type="Pfam" id="PF00335">
    <property type="entry name" value="Tetraspanin"/>
    <property type="match status" value="1"/>
</dbReference>
<dbReference type="CDD" id="cd03156">
    <property type="entry name" value="uroplakin_I_like_LEL"/>
    <property type="match status" value="1"/>
</dbReference>
<dbReference type="GeneID" id="115877588"/>
<comment type="similarity">
    <text evidence="2 6">Belongs to the tetraspanin (TM4SF) family.</text>
</comment>
<accession>A0A6J2XEX6</accession>
<proteinExistence type="inferred from homology"/>
<evidence type="ECO:0000256" key="1">
    <source>
        <dbReference type="ARBA" id="ARBA00004141"/>
    </source>
</evidence>
<dbReference type="PANTHER" id="PTHR19282">
    <property type="entry name" value="TETRASPANIN"/>
    <property type="match status" value="1"/>
</dbReference>
<comment type="subcellular location">
    <subcellularLocation>
        <location evidence="1 6">Membrane</location>
        <topology evidence="1 6">Multi-pass membrane protein</topology>
    </subcellularLocation>
</comment>
<dbReference type="InterPro" id="IPR008952">
    <property type="entry name" value="Tetraspanin_EC2_sf"/>
</dbReference>
<dbReference type="PROSITE" id="PS00421">
    <property type="entry name" value="TM4_1"/>
    <property type="match status" value="1"/>
</dbReference>
<feature type="transmembrane region" description="Helical" evidence="6">
    <location>
        <begin position="98"/>
        <end position="120"/>
    </location>
</feature>